<proteinExistence type="inferred from homology"/>
<gene>
    <name evidence="7" type="primary">mdh</name>
    <name evidence="14" type="ordered locus">Hoch_4268</name>
</gene>
<sequence>MKQPIRVAVTGAAGNIGYALAFRLAAGDCYGPDQPIILQLVEIPPAMKALEGVCMELADSAFPLLHGIETADNPNDGFKNANQIFLVGARPRSKGMERADLIQANGQIFKPQGQAIEAGAASDVRVVVVGNPCNTNALICAANAKGVPEGQITAMTRLDQNRAVSQVATKAGALARDVEHMVVWGNHSPTMFADYFHATVKGKPVTEAVDQTWLKEEFLTTVAKRGAAIIEARGASSAASAASAAIDHMRTWWMGTAEGEWASMAVPSHGEYGMPKGLMFSYPVTIKDGKYTIVEGLEHGDFAKQKLQGTAEELLSEREVVKDLL</sequence>
<dbReference type="Pfam" id="PF00056">
    <property type="entry name" value="Ldh_1_N"/>
    <property type="match status" value="1"/>
</dbReference>
<dbReference type="GO" id="GO:0006108">
    <property type="term" value="P:malate metabolic process"/>
    <property type="evidence" value="ECO:0007669"/>
    <property type="project" value="InterPro"/>
</dbReference>
<evidence type="ECO:0000256" key="9">
    <source>
        <dbReference type="PIRSR" id="PIRSR000102-2"/>
    </source>
</evidence>
<dbReference type="FunFam" id="3.90.110.10:FF:000002">
    <property type="entry name" value="Malate dehydrogenase"/>
    <property type="match status" value="1"/>
</dbReference>
<evidence type="ECO:0000259" key="12">
    <source>
        <dbReference type="Pfam" id="PF00056"/>
    </source>
</evidence>
<dbReference type="InterPro" id="IPR001236">
    <property type="entry name" value="Lactate/malate_DH_N"/>
</dbReference>
<evidence type="ECO:0000256" key="1">
    <source>
        <dbReference type="ARBA" id="ARBA00009613"/>
    </source>
</evidence>
<dbReference type="GO" id="GO:0006099">
    <property type="term" value="P:tricarboxylic acid cycle"/>
    <property type="evidence" value="ECO:0007669"/>
    <property type="project" value="UniProtKB-UniRule"/>
</dbReference>
<evidence type="ECO:0000256" key="10">
    <source>
        <dbReference type="PIRSR" id="PIRSR000102-3"/>
    </source>
</evidence>
<dbReference type="InterPro" id="IPR001557">
    <property type="entry name" value="L-lactate/malate_DH"/>
</dbReference>
<evidence type="ECO:0000256" key="6">
    <source>
        <dbReference type="ARBA" id="ARBA00048313"/>
    </source>
</evidence>
<feature type="domain" description="Lactate/malate dehydrogenase C-terminal" evidence="13">
    <location>
        <begin position="156"/>
        <end position="322"/>
    </location>
</feature>
<dbReference type="STRING" id="502025.Hoch_4268"/>
<dbReference type="InterPro" id="IPR022383">
    <property type="entry name" value="Lactate/malate_DH_C"/>
</dbReference>
<evidence type="ECO:0000256" key="8">
    <source>
        <dbReference type="PIRSR" id="PIRSR000102-1"/>
    </source>
</evidence>
<evidence type="ECO:0000256" key="11">
    <source>
        <dbReference type="RuleBase" id="RU000422"/>
    </source>
</evidence>
<evidence type="ECO:0000259" key="13">
    <source>
        <dbReference type="Pfam" id="PF02866"/>
    </source>
</evidence>
<dbReference type="Proteomes" id="UP000001880">
    <property type="component" value="Chromosome"/>
</dbReference>
<dbReference type="PIRSF" id="PIRSF000102">
    <property type="entry name" value="Lac_mal_DH"/>
    <property type="match status" value="1"/>
</dbReference>
<dbReference type="eggNOG" id="COG0039">
    <property type="taxonomic scope" value="Bacteria"/>
</dbReference>
<protein>
    <recommendedName>
        <fullName evidence="2 7">Malate dehydrogenase</fullName>
        <ecNumber evidence="2 7">1.1.1.37</ecNumber>
    </recommendedName>
</protein>
<comment type="similarity">
    <text evidence="1 7">Belongs to the LDH/MDH superfamily. MDH type 2 family.</text>
</comment>
<evidence type="ECO:0000313" key="14">
    <source>
        <dbReference type="EMBL" id="ACY16765.1"/>
    </source>
</evidence>
<dbReference type="CDD" id="cd01338">
    <property type="entry name" value="MDH_chloroplast-like"/>
    <property type="match status" value="1"/>
</dbReference>
<feature type="active site" description="Proton acceptor" evidence="7 8">
    <location>
        <position position="187"/>
    </location>
</feature>
<dbReference type="InterPro" id="IPR036291">
    <property type="entry name" value="NAD(P)-bd_dom_sf"/>
</dbReference>
<keyword evidence="5 7" id="KW-0520">NAD</keyword>
<evidence type="ECO:0000256" key="7">
    <source>
        <dbReference type="HAMAP-Rule" id="MF_01517"/>
    </source>
</evidence>
<feature type="binding site" evidence="7">
    <location>
        <position position="112"/>
    </location>
    <ligand>
        <name>NAD(+)</name>
        <dbReference type="ChEBI" id="CHEBI:57540"/>
    </ligand>
</feature>
<comment type="function">
    <text evidence="7">Catalyzes the reversible oxidation of malate to oxaloacetate.</text>
</comment>
<dbReference type="Pfam" id="PF02866">
    <property type="entry name" value="Ldh_1_C"/>
    <property type="match status" value="1"/>
</dbReference>
<feature type="binding site" evidence="7 9">
    <location>
        <position position="162"/>
    </location>
    <ligand>
        <name>substrate</name>
    </ligand>
</feature>
<dbReference type="EMBL" id="CP001804">
    <property type="protein sequence ID" value="ACY16765.1"/>
    <property type="molecule type" value="Genomic_DNA"/>
</dbReference>
<keyword evidence="15" id="KW-1185">Reference proteome</keyword>
<comment type="catalytic activity">
    <reaction evidence="6 7 11">
        <text>(S)-malate + NAD(+) = oxaloacetate + NADH + H(+)</text>
        <dbReference type="Rhea" id="RHEA:21432"/>
        <dbReference type="ChEBI" id="CHEBI:15378"/>
        <dbReference type="ChEBI" id="CHEBI:15589"/>
        <dbReference type="ChEBI" id="CHEBI:16452"/>
        <dbReference type="ChEBI" id="CHEBI:57540"/>
        <dbReference type="ChEBI" id="CHEBI:57945"/>
        <dbReference type="EC" id="1.1.1.37"/>
    </reaction>
</comment>
<dbReference type="SUPFAM" id="SSF56327">
    <property type="entry name" value="LDH C-terminal domain-like"/>
    <property type="match status" value="1"/>
</dbReference>
<evidence type="ECO:0000256" key="2">
    <source>
        <dbReference type="ARBA" id="ARBA00012995"/>
    </source>
</evidence>
<keyword evidence="4 7" id="KW-0560">Oxidoreductase</keyword>
<dbReference type="Gene3D" id="3.40.50.720">
    <property type="entry name" value="NAD(P)-binding Rossmann-like Domain"/>
    <property type="match status" value="1"/>
</dbReference>
<organism evidence="14 15">
    <name type="scientific">Haliangium ochraceum (strain DSM 14365 / JCM 11303 / SMP-2)</name>
    <dbReference type="NCBI Taxonomy" id="502025"/>
    <lineage>
        <taxon>Bacteria</taxon>
        <taxon>Pseudomonadati</taxon>
        <taxon>Myxococcota</taxon>
        <taxon>Polyangia</taxon>
        <taxon>Haliangiales</taxon>
        <taxon>Kofleriaceae</taxon>
        <taxon>Haliangium</taxon>
    </lineage>
</organism>
<dbReference type="EC" id="1.1.1.37" evidence="2 7"/>
<dbReference type="GO" id="GO:0030060">
    <property type="term" value="F:L-malate dehydrogenase (NAD+) activity"/>
    <property type="evidence" value="ECO:0007669"/>
    <property type="project" value="UniProtKB-UniRule"/>
</dbReference>
<dbReference type="Gene3D" id="3.90.110.10">
    <property type="entry name" value="Lactate dehydrogenase/glycoside hydrolase, family 4, C-terminal"/>
    <property type="match status" value="1"/>
</dbReference>
<feature type="binding site" evidence="7 9">
    <location>
        <position position="92"/>
    </location>
    <ligand>
        <name>substrate</name>
    </ligand>
</feature>
<dbReference type="InterPro" id="IPR001252">
    <property type="entry name" value="Malate_DH_AS"/>
</dbReference>
<accession>D0LM59</accession>
<dbReference type="AlphaFoldDB" id="D0LM59"/>
<dbReference type="FunFam" id="3.40.50.720:FF:000010">
    <property type="entry name" value="Malate dehydrogenase"/>
    <property type="match status" value="1"/>
</dbReference>
<dbReference type="NCBIfam" id="TIGR01759">
    <property type="entry name" value="MalateDH-SF1"/>
    <property type="match status" value="1"/>
</dbReference>
<name>D0LM59_HALO1</name>
<dbReference type="OrthoDB" id="9802969at2"/>
<feature type="domain" description="Lactate/malate dehydrogenase N-terminal" evidence="12">
    <location>
        <begin position="6"/>
        <end position="146"/>
    </location>
</feature>
<evidence type="ECO:0000256" key="4">
    <source>
        <dbReference type="ARBA" id="ARBA00023002"/>
    </source>
</evidence>
<feature type="binding site" evidence="7 9">
    <location>
        <position position="98"/>
    </location>
    <ligand>
        <name>substrate</name>
    </ligand>
</feature>
<evidence type="ECO:0000256" key="3">
    <source>
        <dbReference type="ARBA" id="ARBA00022532"/>
    </source>
</evidence>
<keyword evidence="3 7" id="KW-0816">Tricarboxylic acid cycle</keyword>
<feature type="binding site" evidence="7 10">
    <location>
        <begin position="129"/>
        <end position="131"/>
    </location>
    <ligand>
        <name>NAD(+)</name>
        <dbReference type="ChEBI" id="CHEBI:57540"/>
    </ligand>
</feature>
<dbReference type="RefSeq" id="WP_012829363.1">
    <property type="nucleotide sequence ID" value="NC_013440.1"/>
</dbReference>
<evidence type="ECO:0000313" key="15">
    <source>
        <dbReference type="Proteomes" id="UP000001880"/>
    </source>
</evidence>
<dbReference type="KEGG" id="hoh:Hoch_4268"/>
<dbReference type="InterPro" id="IPR010945">
    <property type="entry name" value="Malate_DH_type2"/>
</dbReference>
<feature type="binding site" evidence="7 10">
    <location>
        <position position="105"/>
    </location>
    <ligand>
        <name>NAD(+)</name>
        <dbReference type="ChEBI" id="CHEBI:57540"/>
    </ligand>
</feature>
<dbReference type="PROSITE" id="PS00068">
    <property type="entry name" value="MDH"/>
    <property type="match status" value="1"/>
</dbReference>
<evidence type="ECO:0000256" key="5">
    <source>
        <dbReference type="ARBA" id="ARBA00023027"/>
    </source>
</evidence>
<dbReference type="PANTHER" id="PTHR23382">
    <property type="entry name" value="MALATE DEHYDROGENASE"/>
    <property type="match status" value="1"/>
</dbReference>
<reference evidence="14 15" key="1">
    <citation type="journal article" date="2010" name="Stand. Genomic Sci.">
        <title>Complete genome sequence of Haliangium ochraceum type strain (SMP-2).</title>
        <authorList>
            <consortium name="US DOE Joint Genome Institute (JGI-PGF)"/>
            <person name="Ivanova N."/>
            <person name="Daum C."/>
            <person name="Lang E."/>
            <person name="Abt B."/>
            <person name="Kopitz M."/>
            <person name="Saunders E."/>
            <person name="Lapidus A."/>
            <person name="Lucas S."/>
            <person name="Glavina Del Rio T."/>
            <person name="Nolan M."/>
            <person name="Tice H."/>
            <person name="Copeland A."/>
            <person name="Cheng J.F."/>
            <person name="Chen F."/>
            <person name="Bruce D."/>
            <person name="Goodwin L."/>
            <person name="Pitluck S."/>
            <person name="Mavromatis K."/>
            <person name="Pati A."/>
            <person name="Mikhailova N."/>
            <person name="Chen A."/>
            <person name="Palaniappan K."/>
            <person name="Land M."/>
            <person name="Hauser L."/>
            <person name="Chang Y.J."/>
            <person name="Jeffries C.D."/>
            <person name="Detter J.C."/>
            <person name="Brettin T."/>
            <person name="Rohde M."/>
            <person name="Goker M."/>
            <person name="Bristow J."/>
            <person name="Markowitz V."/>
            <person name="Eisen J.A."/>
            <person name="Hugenholtz P."/>
            <person name="Kyrpides N.C."/>
            <person name="Klenk H.P."/>
        </authorList>
    </citation>
    <scope>NUCLEOTIDE SEQUENCE [LARGE SCALE GENOMIC DNA]</scope>
    <source>
        <strain evidence="15">DSM 14365 / CIP 107738 / JCM 11303 / AJ 13395 / SMP-2</strain>
    </source>
</reference>
<dbReference type="NCBIfam" id="NF003916">
    <property type="entry name" value="PRK05442.1"/>
    <property type="match status" value="1"/>
</dbReference>
<dbReference type="SUPFAM" id="SSF51735">
    <property type="entry name" value="NAD(P)-binding Rossmann-fold domains"/>
    <property type="match status" value="1"/>
</dbReference>
<dbReference type="HOGENOM" id="CLU_040727_2_0_7"/>
<dbReference type="HAMAP" id="MF_01517">
    <property type="entry name" value="Malate_dehydrog_2"/>
    <property type="match status" value="1"/>
</dbReference>
<feature type="binding site" evidence="7 9">
    <location>
        <position position="131"/>
    </location>
    <ligand>
        <name>substrate</name>
    </ligand>
</feature>
<dbReference type="InterPro" id="IPR015955">
    <property type="entry name" value="Lactate_DH/Glyco_Ohase_4_C"/>
</dbReference>
<feature type="binding site" evidence="7 10">
    <location>
        <begin position="11"/>
        <end position="17"/>
    </location>
    <ligand>
        <name>NAD(+)</name>
        <dbReference type="ChEBI" id="CHEBI:57540"/>
    </ligand>
</feature>